<reference evidence="3" key="2">
    <citation type="journal article" date="2022" name="Sci. Total Environ.">
        <title>Prevalence, transmission, and molecular epidemiology of tet(X)-positive bacteria among humans, animals, and environmental niches in China: An epidemiological, and genomic-based study.</title>
        <authorList>
            <person name="Dong N."/>
            <person name="Zeng Y."/>
            <person name="Cai C."/>
            <person name="Sun C."/>
            <person name="Lu J."/>
            <person name="Liu C."/>
            <person name="Zhou H."/>
            <person name="Sun Q."/>
            <person name="Shu L."/>
            <person name="Wang H."/>
            <person name="Wang Y."/>
            <person name="Wang S."/>
            <person name="Wu C."/>
            <person name="Chan E.W."/>
            <person name="Chen G."/>
            <person name="Shen Z."/>
            <person name="Chen S."/>
            <person name="Zhang R."/>
        </authorList>
    </citation>
    <scope>NUCLEOTIDE SEQUENCE</scope>
    <source>
        <strain evidence="3">R1692</strain>
    </source>
</reference>
<evidence type="ECO:0000256" key="1">
    <source>
        <dbReference type="SAM" id="SignalP"/>
    </source>
</evidence>
<dbReference type="InterPro" id="IPR032269">
    <property type="entry name" value="DUF4833"/>
</dbReference>
<reference evidence="3" key="1">
    <citation type="submission" date="2020-06" db="EMBL/GenBank/DDBJ databases">
        <authorList>
            <person name="Dong N."/>
        </authorList>
    </citation>
    <scope>NUCLEOTIDE SEQUENCE</scope>
    <source>
        <strain evidence="3">R1692</strain>
    </source>
</reference>
<evidence type="ECO:0000313" key="4">
    <source>
        <dbReference type="Proteomes" id="UP001170954"/>
    </source>
</evidence>
<sequence>MKHTLLLVCLINLILPVLAQSGYPKPSNMKDVLFYIQHNRGHNTYIYALNRLDDGNINKKDPIEVYRELFDEDGKIKPLSVIQRNFAYGISTQVVDSDSYEASIVSLPSQKFFLHIKSNKGSYVETTVNNVKMRVERIFIQQKEGTSGLGTKVDHIIFYGKSGHRSVVEKLEIKE</sequence>
<gene>
    <name evidence="3" type="ORF">HX018_19410</name>
</gene>
<feature type="domain" description="DUF4833" evidence="2">
    <location>
        <begin position="34"/>
        <end position="167"/>
    </location>
</feature>
<protein>
    <submittedName>
        <fullName evidence="3">DUF4833 domain-containing protein</fullName>
    </submittedName>
</protein>
<keyword evidence="1" id="KW-0732">Signal</keyword>
<dbReference type="RefSeq" id="WP_286652441.1">
    <property type="nucleotide sequence ID" value="NZ_JACAGK010000094.1"/>
</dbReference>
<feature type="chain" id="PRO_5045605079" evidence="1">
    <location>
        <begin position="20"/>
        <end position="175"/>
    </location>
</feature>
<dbReference type="Pfam" id="PF16117">
    <property type="entry name" value="DUF4833"/>
    <property type="match status" value="1"/>
</dbReference>
<dbReference type="EMBL" id="JACAGK010000094">
    <property type="protein sequence ID" value="MDM1050411.1"/>
    <property type="molecule type" value="Genomic_DNA"/>
</dbReference>
<feature type="signal peptide" evidence="1">
    <location>
        <begin position="1"/>
        <end position="19"/>
    </location>
</feature>
<comment type="caution">
    <text evidence="3">The sequence shown here is derived from an EMBL/GenBank/DDBJ whole genome shotgun (WGS) entry which is preliminary data.</text>
</comment>
<evidence type="ECO:0000313" key="3">
    <source>
        <dbReference type="EMBL" id="MDM1050411.1"/>
    </source>
</evidence>
<keyword evidence="4" id="KW-1185">Reference proteome</keyword>
<dbReference type="Proteomes" id="UP001170954">
    <property type="component" value="Unassembled WGS sequence"/>
</dbReference>
<organism evidence="3 4">
    <name type="scientific">Sphingobacterium hotanense</name>
    <dbReference type="NCBI Taxonomy" id="649196"/>
    <lineage>
        <taxon>Bacteria</taxon>
        <taxon>Pseudomonadati</taxon>
        <taxon>Bacteroidota</taxon>
        <taxon>Sphingobacteriia</taxon>
        <taxon>Sphingobacteriales</taxon>
        <taxon>Sphingobacteriaceae</taxon>
        <taxon>Sphingobacterium</taxon>
    </lineage>
</organism>
<name>A0ABT7NT35_9SPHI</name>
<accession>A0ABT7NT35</accession>
<evidence type="ECO:0000259" key="2">
    <source>
        <dbReference type="Pfam" id="PF16117"/>
    </source>
</evidence>
<proteinExistence type="predicted"/>